<reference evidence="1 2" key="1">
    <citation type="submission" date="2015-09" db="EMBL/GenBank/DDBJ databases">
        <title>Draft genome of the parasitic nematode Teladorsagia circumcincta isolate WARC Sus (inbred).</title>
        <authorList>
            <person name="Mitreva M."/>
        </authorList>
    </citation>
    <scope>NUCLEOTIDE SEQUENCE [LARGE SCALE GENOMIC DNA]</scope>
    <source>
        <strain evidence="1 2">S</strain>
    </source>
</reference>
<accession>A0A2G9UR91</accession>
<evidence type="ECO:0000313" key="1">
    <source>
        <dbReference type="EMBL" id="PIO72676.1"/>
    </source>
</evidence>
<dbReference type="EMBL" id="KZ345618">
    <property type="protein sequence ID" value="PIO72676.1"/>
    <property type="molecule type" value="Genomic_DNA"/>
</dbReference>
<evidence type="ECO:0000313" key="2">
    <source>
        <dbReference type="Proteomes" id="UP000230423"/>
    </source>
</evidence>
<dbReference type="OrthoDB" id="5857302at2759"/>
<proteinExistence type="predicted"/>
<evidence type="ECO:0008006" key="3">
    <source>
        <dbReference type="Google" id="ProtNLM"/>
    </source>
</evidence>
<dbReference type="Gene3D" id="3.40.50.2300">
    <property type="match status" value="1"/>
</dbReference>
<dbReference type="AlphaFoldDB" id="A0A2G9UR91"/>
<gene>
    <name evidence="1" type="ORF">TELCIR_05379</name>
</gene>
<dbReference type="Proteomes" id="UP000230423">
    <property type="component" value="Unassembled WGS sequence"/>
</dbReference>
<keyword evidence="2" id="KW-1185">Reference proteome</keyword>
<feature type="non-terminal residue" evidence="1">
    <location>
        <position position="1"/>
    </location>
</feature>
<sequence length="223" mass="24608">FIGALDLHYQPISLPSSCHWFVTDPTQVALVRAVVGSSHVCKIDGQTAVEGDSAKGEMSLEQNDVSTICNDAVRKGVASDRRKTLIIYVKYEYPSCSKASSINSAGTQALNLASGRVLNVGLMFVDGDPSMEIAIGYRTSASAVLIARDRIFREGLLQGYDFNLGIAIRFVMTSFAWNQFAFVYSNVDDDEKCDVMKTDVQNFHELKSTGIEYHFVERRQVDG</sequence>
<name>A0A2G9UR91_TELCI</name>
<organism evidence="1 2">
    <name type="scientific">Teladorsagia circumcincta</name>
    <name type="common">Brown stomach worm</name>
    <name type="synonym">Ostertagia circumcincta</name>
    <dbReference type="NCBI Taxonomy" id="45464"/>
    <lineage>
        <taxon>Eukaryota</taxon>
        <taxon>Metazoa</taxon>
        <taxon>Ecdysozoa</taxon>
        <taxon>Nematoda</taxon>
        <taxon>Chromadorea</taxon>
        <taxon>Rhabditida</taxon>
        <taxon>Rhabditina</taxon>
        <taxon>Rhabditomorpha</taxon>
        <taxon>Strongyloidea</taxon>
        <taxon>Trichostrongylidae</taxon>
        <taxon>Teladorsagia</taxon>
    </lineage>
</organism>
<protein>
    <recommendedName>
        <fullName evidence="3">Receptor ligand binding region domain-containing protein</fullName>
    </recommendedName>
</protein>